<proteinExistence type="predicted"/>
<dbReference type="Proteomes" id="UP000467488">
    <property type="component" value="Chromosome"/>
</dbReference>
<name>A0A8S0G5L3_ECOLX</name>
<evidence type="ECO:0000313" key="3">
    <source>
        <dbReference type="Proteomes" id="UP000467488"/>
    </source>
</evidence>
<feature type="domain" description="Type I restriction enzyme HindI endonuclease subunit-like C-terminal" evidence="1">
    <location>
        <begin position="23"/>
        <end position="157"/>
    </location>
</feature>
<gene>
    <name evidence="2" type="ORF">EIMP300_84080</name>
</gene>
<dbReference type="InterPro" id="IPR021810">
    <property type="entry name" value="T1RH-like_C"/>
</dbReference>
<dbReference type="EMBL" id="AP022360">
    <property type="protein sequence ID" value="BBU87008.1"/>
    <property type="molecule type" value="Genomic_DNA"/>
</dbReference>
<accession>A0A8S0G5L3</accession>
<dbReference type="REBASE" id="368907">
    <property type="entry name" value="EcoE300ORF83980P"/>
</dbReference>
<sequence length="162" mass="18587">MVDYIGIKSQMNQALAMYSRIDATNFEDIQQSVIEVKNHLDLLGQVFYEFDSRDYFSGEPQAQLSCLNRAAEFVLRTQKVERRFMGLVKRMKAAYDVCCGSEALSQTERDYIHYYLAVRSIVFKLTKGDAPDVTQMNARVREMIAEALKADGVEEIYFLGII</sequence>
<dbReference type="AlphaFoldDB" id="A0A8S0G5L3"/>
<dbReference type="Pfam" id="PF11867">
    <property type="entry name" value="T1RH-like_C"/>
    <property type="match status" value="1"/>
</dbReference>
<organism evidence="2 3">
    <name type="scientific">Escherichia coli</name>
    <dbReference type="NCBI Taxonomy" id="562"/>
    <lineage>
        <taxon>Bacteria</taxon>
        <taxon>Pseudomonadati</taxon>
        <taxon>Pseudomonadota</taxon>
        <taxon>Gammaproteobacteria</taxon>
        <taxon>Enterobacterales</taxon>
        <taxon>Enterobacteriaceae</taxon>
        <taxon>Escherichia</taxon>
    </lineage>
</organism>
<evidence type="ECO:0000259" key="1">
    <source>
        <dbReference type="Pfam" id="PF11867"/>
    </source>
</evidence>
<evidence type="ECO:0000313" key="2">
    <source>
        <dbReference type="EMBL" id="BBU87008.1"/>
    </source>
</evidence>
<reference evidence="2 3" key="1">
    <citation type="submission" date="2020-01" db="EMBL/GenBank/DDBJ databases">
        <title>Dynamics of blaIMP-6 dissemination in carbapenem resistant Enterobacteriacea isolated from regional surveillance in Osaka, Japan.</title>
        <authorList>
            <person name="Abe R."/>
            <person name="Akeda Y."/>
            <person name="Sugawara Y."/>
            <person name="Yamamoto N."/>
            <person name="Tomono K."/>
            <person name="Takeuchi D."/>
            <person name="Kawahara R."/>
            <person name="Hamada S."/>
        </authorList>
    </citation>
    <scope>NUCLEOTIDE SEQUENCE [LARGE SCALE GENOMIC DNA]</scope>
    <source>
        <strain evidence="2 3">E300</strain>
    </source>
</reference>
<protein>
    <recommendedName>
        <fullName evidence="1">Type I restriction enzyme HindI endonuclease subunit-like C-terminal domain-containing protein</fullName>
    </recommendedName>
</protein>